<dbReference type="KEGG" id="fki:FK004_15075"/>
<feature type="transmembrane region" description="Helical" evidence="7">
    <location>
        <begin position="6"/>
        <end position="25"/>
    </location>
</feature>
<dbReference type="InterPro" id="IPR049177">
    <property type="entry name" value="MgtC_SapB_SrpB_YhiD_N"/>
</dbReference>
<evidence type="ECO:0000256" key="3">
    <source>
        <dbReference type="ARBA" id="ARBA00022475"/>
    </source>
</evidence>
<accession>A0A2S1LS10</accession>
<dbReference type="PANTHER" id="PTHR33778">
    <property type="entry name" value="PROTEIN MGTC"/>
    <property type="match status" value="1"/>
</dbReference>
<keyword evidence="5 7" id="KW-1133">Transmembrane helix</keyword>
<dbReference type="OrthoDB" id="9811198at2"/>
<feature type="domain" description="MgtC/SapB/SrpB/YhiD N-terminal" evidence="8">
    <location>
        <begin position="12"/>
        <end position="142"/>
    </location>
</feature>
<dbReference type="Pfam" id="PF02308">
    <property type="entry name" value="MgtC"/>
    <property type="match status" value="1"/>
</dbReference>
<evidence type="ECO:0000256" key="2">
    <source>
        <dbReference type="ARBA" id="ARBA00009298"/>
    </source>
</evidence>
<evidence type="ECO:0000259" key="8">
    <source>
        <dbReference type="Pfam" id="PF02308"/>
    </source>
</evidence>
<dbReference type="GO" id="GO:0005886">
    <property type="term" value="C:plasma membrane"/>
    <property type="evidence" value="ECO:0007669"/>
    <property type="project" value="UniProtKB-SubCell"/>
</dbReference>
<evidence type="ECO:0000256" key="1">
    <source>
        <dbReference type="ARBA" id="ARBA00004651"/>
    </source>
</evidence>
<feature type="transmembrane region" description="Helical" evidence="7">
    <location>
        <begin position="72"/>
        <end position="91"/>
    </location>
</feature>
<dbReference type="PANTHER" id="PTHR33778:SF1">
    <property type="entry name" value="MAGNESIUM TRANSPORTER YHID-RELATED"/>
    <property type="match status" value="1"/>
</dbReference>
<feature type="transmembrane region" description="Helical" evidence="7">
    <location>
        <begin position="37"/>
        <end position="57"/>
    </location>
</feature>
<evidence type="ECO:0000256" key="7">
    <source>
        <dbReference type="SAM" id="Phobius"/>
    </source>
</evidence>
<evidence type="ECO:0000256" key="5">
    <source>
        <dbReference type="ARBA" id="ARBA00022989"/>
    </source>
</evidence>
<sequence length="225" mass="24761">MELIWTEVTLRLIMAAGLGAIIGLERERKDWAAGMRTHMMVCLGASLTMIVSCYGFSDVLNNDHVTLDPSRVAAQVISGIGFLGAGTILFLRPGTVRGLTTASGLWTVAAIGLAAGGGMYYAAGISTVLALVILWLLQPVQRRIATRYKKKTLVITAFPSADSKVIIEKIMDNKFLDFPNFSMNKSDKHYEIQVQFNSINKIKMAEIIKELHSIEAIKKIEWITT</sequence>
<evidence type="ECO:0000256" key="6">
    <source>
        <dbReference type="ARBA" id="ARBA00023136"/>
    </source>
</evidence>
<organism evidence="9 10">
    <name type="scientific">Flavobacterium kingsejongi</name>
    <dbReference type="NCBI Taxonomy" id="1678728"/>
    <lineage>
        <taxon>Bacteria</taxon>
        <taxon>Pseudomonadati</taxon>
        <taxon>Bacteroidota</taxon>
        <taxon>Flavobacteriia</taxon>
        <taxon>Flavobacteriales</taxon>
        <taxon>Flavobacteriaceae</taxon>
        <taxon>Flavobacterium</taxon>
    </lineage>
</organism>
<evidence type="ECO:0000256" key="4">
    <source>
        <dbReference type="ARBA" id="ARBA00022692"/>
    </source>
</evidence>
<evidence type="ECO:0000313" key="10">
    <source>
        <dbReference type="Proteomes" id="UP000244677"/>
    </source>
</evidence>
<comment type="similarity">
    <text evidence="2">Belongs to the MgtC/SapB family.</text>
</comment>
<dbReference type="InterPro" id="IPR003416">
    <property type="entry name" value="MgtC/SapB/SrpB/YhiD_fam"/>
</dbReference>
<dbReference type="AlphaFoldDB" id="A0A2S1LS10"/>
<name>A0A2S1LS10_9FLAO</name>
<gene>
    <name evidence="9" type="ORF">FK004_15075</name>
</gene>
<feature type="transmembrane region" description="Helical" evidence="7">
    <location>
        <begin position="121"/>
        <end position="140"/>
    </location>
</feature>
<evidence type="ECO:0000313" key="9">
    <source>
        <dbReference type="EMBL" id="AWG26451.1"/>
    </source>
</evidence>
<keyword evidence="4 7" id="KW-0812">Transmembrane</keyword>
<proteinExistence type="inferred from homology"/>
<dbReference type="Proteomes" id="UP000244677">
    <property type="component" value="Chromosome"/>
</dbReference>
<comment type="subcellular location">
    <subcellularLocation>
        <location evidence="1">Cell membrane</location>
        <topology evidence="1">Multi-pass membrane protein</topology>
    </subcellularLocation>
</comment>
<dbReference type="EMBL" id="CP020919">
    <property type="protein sequence ID" value="AWG26451.1"/>
    <property type="molecule type" value="Genomic_DNA"/>
</dbReference>
<dbReference type="RefSeq" id="WP_108737973.1">
    <property type="nucleotide sequence ID" value="NZ_CP020919.1"/>
</dbReference>
<reference evidence="9 10" key="1">
    <citation type="submission" date="2017-04" db="EMBL/GenBank/DDBJ databases">
        <title>Complete genome sequence of Flavobacterium kingsejong AJ004.</title>
        <authorList>
            <person name="Lee P.C."/>
        </authorList>
    </citation>
    <scope>NUCLEOTIDE SEQUENCE [LARGE SCALE GENOMIC DNA]</scope>
    <source>
        <strain evidence="9 10">AJ004</strain>
    </source>
</reference>
<keyword evidence="3" id="KW-1003">Cell membrane</keyword>
<keyword evidence="10" id="KW-1185">Reference proteome</keyword>
<keyword evidence="6 7" id="KW-0472">Membrane</keyword>
<dbReference type="PRINTS" id="PR01837">
    <property type="entry name" value="MGTCSAPBPROT"/>
</dbReference>
<protein>
    <submittedName>
        <fullName evidence="9">Magnesium transporter MgtC</fullName>
    </submittedName>
</protein>